<dbReference type="Proteomes" id="UP001155240">
    <property type="component" value="Unassembled WGS sequence"/>
</dbReference>
<evidence type="ECO:0000313" key="2">
    <source>
        <dbReference type="EMBL" id="MCM6762510.1"/>
    </source>
</evidence>
<feature type="transmembrane region" description="Helical" evidence="1">
    <location>
        <begin position="12"/>
        <end position="32"/>
    </location>
</feature>
<feature type="transmembrane region" description="Helical" evidence="1">
    <location>
        <begin position="286"/>
        <end position="318"/>
    </location>
</feature>
<keyword evidence="1" id="KW-1133">Transmembrane helix</keyword>
<feature type="transmembrane region" description="Helical" evidence="1">
    <location>
        <begin position="330"/>
        <end position="363"/>
    </location>
</feature>
<feature type="transmembrane region" description="Helical" evidence="1">
    <location>
        <begin position="187"/>
        <end position="210"/>
    </location>
</feature>
<feature type="transmembrane region" description="Helical" evidence="1">
    <location>
        <begin position="230"/>
        <end position="251"/>
    </location>
</feature>
<protein>
    <recommendedName>
        <fullName evidence="4">APA family basic amino acid/polyamine antiporter</fullName>
    </recommendedName>
</protein>
<gene>
    <name evidence="2" type="ORF">NB037_08780</name>
</gene>
<sequence length="368" mass="36188">MPERRETGERDAVRPPEPVGAIALAGVFLVLSPAALEAGWWLLLGIGIAAALTAIGAVSDSGREVLVGPTGEWLALAGRALGASALALTAADHVLGAAARPAAVLLVVAVTVFVLRGGVVRPALARALGALVLLLLVAAAVTVLVTPPVAAPSDTVIGGAEGATTAAAYALLLVAPASSGTRVRLRSALVTTGVVALSAGALAAGLLLLVGPAALAATPTPLLAAAAGTAAQPLVSVAAVLACVLALVVLLRRDASALVRLVRAGEIPGPLAGTSARTGVPVAPQLLVCLVSVLSVVILDADALLAFAVGAGLLVLLLRRIEQAELRSWAAVVSAVGALVLLLALPAATAAAVAVLLAVLLIVRAFRR</sequence>
<keyword evidence="1" id="KW-0812">Transmembrane</keyword>
<reference evidence="2" key="1">
    <citation type="submission" date="2022-06" db="EMBL/GenBank/DDBJ databases">
        <title>Whole genome shotgun sequencing (WGS) of Rathayibacter sp. ZW T2_19, isolated from stored onions (Allium cepa).</title>
        <authorList>
            <person name="Stoll D.A."/>
            <person name="Huch M."/>
        </authorList>
    </citation>
    <scope>NUCLEOTIDE SEQUENCE</scope>
    <source>
        <strain evidence="2">ZW T2_19</strain>
    </source>
</reference>
<feature type="transmembrane region" description="Helical" evidence="1">
    <location>
        <begin position="97"/>
        <end position="115"/>
    </location>
</feature>
<feature type="transmembrane region" description="Helical" evidence="1">
    <location>
        <begin position="156"/>
        <end position="175"/>
    </location>
</feature>
<accession>A0A9X2DWL8</accession>
<evidence type="ECO:0008006" key="4">
    <source>
        <dbReference type="Google" id="ProtNLM"/>
    </source>
</evidence>
<name>A0A9X2DWL8_9MICO</name>
<keyword evidence="1" id="KW-0472">Membrane</keyword>
<evidence type="ECO:0000313" key="3">
    <source>
        <dbReference type="Proteomes" id="UP001155240"/>
    </source>
</evidence>
<dbReference type="AlphaFoldDB" id="A0A9X2DWL8"/>
<dbReference type="RefSeq" id="WP_251945199.1">
    <property type="nucleotide sequence ID" value="NZ_JAMRYM010000029.1"/>
</dbReference>
<keyword evidence="3" id="KW-1185">Reference proteome</keyword>
<dbReference type="EMBL" id="JAMRYM010000029">
    <property type="protein sequence ID" value="MCM6762510.1"/>
    <property type="molecule type" value="Genomic_DNA"/>
</dbReference>
<feature type="transmembrane region" description="Helical" evidence="1">
    <location>
        <begin position="127"/>
        <end position="150"/>
    </location>
</feature>
<evidence type="ECO:0000256" key="1">
    <source>
        <dbReference type="SAM" id="Phobius"/>
    </source>
</evidence>
<comment type="caution">
    <text evidence="2">The sequence shown here is derived from an EMBL/GenBank/DDBJ whole genome shotgun (WGS) entry which is preliminary data.</text>
</comment>
<organism evidence="2 3">
    <name type="scientific">Rathayibacter rubneri</name>
    <dbReference type="NCBI Taxonomy" id="2950106"/>
    <lineage>
        <taxon>Bacteria</taxon>
        <taxon>Bacillati</taxon>
        <taxon>Actinomycetota</taxon>
        <taxon>Actinomycetes</taxon>
        <taxon>Micrococcales</taxon>
        <taxon>Microbacteriaceae</taxon>
        <taxon>Rathayibacter</taxon>
    </lineage>
</organism>
<proteinExistence type="predicted"/>